<keyword evidence="3" id="KW-1185">Reference proteome</keyword>
<proteinExistence type="predicted"/>
<gene>
    <name evidence="2" type="ORF">C1H46_043459</name>
</gene>
<evidence type="ECO:0000313" key="2">
    <source>
        <dbReference type="EMBL" id="TQD71004.1"/>
    </source>
</evidence>
<comment type="caution">
    <text evidence="2">The sequence shown here is derived from an EMBL/GenBank/DDBJ whole genome shotgun (WGS) entry which is preliminary data.</text>
</comment>
<organism evidence="2 3">
    <name type="scientific">Malus baccata</name>
    <name type="common">Siberian crab apple</name>
    <name type="synonym">Pyrus baccata</name>
    <dbReference type="NCBI Taxonomy" id="106549"/>
    <lineage>
        <taxon>Eukaryota</taxon>
        <taxon>Viridiplantae</taxon>
        <taxon>Streptophyta</taxon>
        <taxon>Embryophyta</taxon>
        <taxon>Tracheophyta</taxon>
        <taxon>Spermatophyta</taxon>
        <taxon>Magnoliopsida</taxon>
        <taxon>eudicotyledons</taxon>
        <taxon>Gunneridae</taxon>
        <taxon>Pentapetalae</taxon>
        <taxon>rosids</taxon>
        <taxon>fabids</taxon>
        <taxon>Rosales</taxon>
        <taxon>Rosaceae</taxon>
        <taxon>Amygdaloideae</taxon>
        <taxon>Maleae</taxon>
        <taxon>Malus</taxon>
    </lineage>
</organism>
<feature type="compositionally biased region" description="Low complexity" evidence="1">
    <location>
        <begin position="197"/>
        <end position="217"/>
    </location>
</feature>
<dbReference type="Proteomes" id="UP000315295">
    <property type="component" value="Unassembled WGS sequence"/>
</dbReference>
<sequence length="271" mass="30894">MMLEASVLEADHEIVAPKIKVGFIYEITRLHSHSNKQTFKIVPHTAQVYFNGKTTFKQIPERPPHIPEHRFYLVDYSELLFRVDKVEILTDVNDETNAIIIGKSAEELFGITCEELVVNKGFCDQKEIPQQLLRVKAQIKLFQLRLGKVKNDTSRSDLLIQTVFEDQAQIHPSNSNKGDEAISNLRKKHMVHEMLPSTSPLSLKKSLPSSPCESSSSSKKRQREPIRKTPFTFTPTKKPKSDTTSGYSEETYAFEETDDENVANPYQTPSE</sequence>
<dbReference type="EMBL" id="VIEB01001634">
    <property type="protein sequence ID" value="TQD71004.1"/>
    <property type="molecule type" value="Genomic_DNA"/>
</dbReference>
<name>A0A540K9U4_MALBA</name>
<evidence type="ECO:0000256" key="1">
    <source>
        <dbReference type="SAM" id="MobiDB-lite"/>
    </source>
</evidence>
<evidence type="ECO:0008006" key="4">
    <source>
        <dbReference type="Google" id="ProtNLM"/>
    </source>
</evidence>
<feature type="compositionally biased region" description="Acidic residues" evidence="1">
    <location>
        <begin position="252"/>
        <end position="261"/>
    </location>
</feature>
<dbReference type="AlphaFoldDB" id="A0A540K9U4"/>
<feature type="region of interest" description="Disordered" evidence="1">
    <location>
        <begin position="197"/>
        <end position="271"/>
    </location>
</feature>
<evidence type="ECO:0000313" key="3">
    <source>
        <dbReference type="Proteomes" id="UP000315295"/>
    </source>
</evidence>
<accession>A0A540K9U4</accession>
<protein>
    <recommendedName>
        <fullName evidence="4">DUF223 domain-containing protein</fullName>
    </recommendedName>
</protein>
<reference evidence="2 3" key="1">
    <citation type="journal article" date="2019" name="G3 (Bethesda)">
        <title>Sequencing of a Wild Apple (Malus baccata) Genome Unravels the Differences Between Cultivated and Wild Apple Species Regarding Disease Resistance and Cold Tolerance.</title>
        <authorList>
            <person name="Chen X."/>
        </authorList>
    </citation>
    <scope>NUCLEOTIDE SEQUENCE [LARGE SCALE GENOMIC DNA]</scope>
    <source>
        <strain evidence="3">cv. Shandingzi</strain>
        <tissue evidence="2">Leaves</tissue>
    </source>
</reference>